<organism evidence="1 2">
    <name type="scientific">Spiribacter salinus</name>
    <dbReference type="NCBI Taxonomy" id="1335746"/>
    <lineage>
        <taxon>Bacteria</taxon>
        <taxon>Pseudomonadati</taxon>
        <taxon>Pseudomonadota</taxon>
        <taxon>Gammaproteobacteria</taxon>
        <taxon>Chromatiales</taxon>
        <taxon>Ectothiorhodospiraceae</taxon>
        <taxon>Spiribacter</taxon>
    </lineage>
</organism>
<dbReference type="Proteomes" id="UP000315400">
    <property type="component" value="Unassembled WGS sequence"/>
</dbReference>
<dbReference type="EMBL" id="VIFK01000084">
    <property type="protein sequence ID" value="TQE99193.1"/>
    <property type="molecule type" value="Genomic_DNA"/>
</dbReference>
<gene>
    <name evidence="1" type="ORF">FKY71_09945</name>
</gene>
<name>A0A540VSR3_9GAMM</name>
<proteinExistence type="predicted"/>
<reference evidence="1 2" key="1">
    <citation type="submission" date="2019-06" db="EMBL/GenBank/DDBJ databases">
        <title>Metagenome assembled Genome of Spiribacter salinus SL48-SHIP from the microbial mat of Salt Lake 48 (Novosibirsk region, Russia).</title>
        <authorList>
            <person name="Shipova A."/>
            <person name="Rozanov A.S."/>
            <person name="Bryanskaya A.V."/>
            <person name="Peltek S.E."/>
        </authorList>
    </citation>
    <scope>NUCLEOTIDE SEQUENCE [LARGE SCALE GENOMIC DNA]</scope>
    <source>
        <strain evidence="1">SL48-SHIP-2</strain>
    </source>
</reference>
<comment type="caution">
    <text evidence="1">The sequence shown here is derived from an EMBL/GenBank/DDBJ whole genome shotgun (WGS) entry which is preliminary data.</text>
</comment>
<accession>A0A540VSR3</accession>
<dbReference type="AlphaFoldDB" id="A0A540VSR3"/>
<protein>
    <submittedName>
        <fullName evidence="1">Uncharacterized protein</fullName>
    </submittedName>
</protein>
<evidence type="ECO:0000313" key="1">
    <source>
        <dbReference type="EMBL" id="TQE99193.1"/>
    </source>
</evidence>
<evidence type="ECO:0000313" key="2">
    <source>
        <dbReference type="Proteomes" id="UP000315400"/>
    </source>
</evidence>
<sequence length="184" mass="20534">MALSLKHLHTPHAVTDLLPLPSAVVSDYREETVEGMLRWRDWLVDNRKATITPAELISKRVAYARRVARANENLERLDAVIEAMIAGAYLDEPVDEPGPEQAELDLDTDATSDAKALREAYDKLEKYVTNKDRVSVMTVSLQTKVGVRAAKVLAERYAHVQFDESNIAEPVMIVGRLSMSDESS</sequence>